<comment type="caution">
    <text evidence="1">The sequence shown here is derived from an EMBL/GenBank/DDBJ whole genome shotgun (WGS) entry which is preliminary data.</text>
</comment>
<dbReference type="Proteomes" id="UP001499882">
    <property type="component" value="Unassembled WGS sequence"/>
</dbReference>
<organism evidence="1 2">
    <name type="scientific">Nocardioides endophyticus</name>
    <dbReference type="NCBI Taxonomy" id="1353775"/>
    <lineage>
        <taxon>Bacteria</taxon>
        <taxon>Bacillati</taxon>
        <taxon>Actinomycetota</taxon>
        <taxon>Actinomycetes</taxon>
        <taxon>Propionibacteriales</taxon>
        <taxon>Nocardioidaceae</taxon>
        <taxon>Nocardioides</taxon>
    </lineage>
</organism>
<name>A0ABP8YM04_9ACTN</name>
<keyword evidence="2" id="KW-1185">Reference proteome</keyword>
<reference evidence="2" key="1">
    <citation type="journal article" date="2019" name="Int. J. Syst. Evol. Microbiol.">
        <title>The Global Catalogue of Microorganisms (GCM) 10K type strain sequencing project: providing services to taxonomists for standard genome sequencing and annotation.</title>
        <authorList>
            <consortium name="The Broad Institute Genomics Platform"/>
            <consortium name="The Broad Institute Genome Sequencing Center for Infectious Disease"/>
            <person name="Wu L."/>
            <person name="Ma J."/>
        </authorList>
    </citation>
    <scope>NUCLEOTIDE SEQUENCE [LARGE SCALE GENOMIC DNA]</scope>
    <source>
        <strain evidence="2">JCM 18532</strain>
    </source>
</reference>
<evidence type="ECO:0000313" key="1">
    <source>
        <dbReference type="EMBL" id="GAA4731146.1"/>
    </source>
</evidence>
<gene>
    <name evidence="1" type="ORF">GCM10023350_13080</name>
</gene>
<sequence length="382" mass="40878">MTERRPPLGPDALYGLTSYLAAAGWTATDLGRTRLWQPSHGDHTELQVALPTSAGVSDLDTQLQEAARVVAYVEGLTIRELWNGAAAGGADTLSLRLMPNAESGSAPLALAQESLTAMRRLLVGSTTALSNDALVLPSRRPAVAETYAAEARVSTRPGSFILDVELPLTVKVEQANIPAWQQSLMAAPALPIGRRVSERLSLVASNALTMAQLVEDGEADISEFSDPTLRLGNNLELEGLARLGGDESTDYQLRIAQSALAPRSTPSTRLRATPAQRDRLSEAAEYLRSSQDQRGVTIQGTVVRLFREGGLGPGDVTLQTVLDDSGKAKTCIMHLAEDDYAEALRAHREGLPVVATGDLVTAGNNRKRLRDVSEFRVARPAT</sequence>
<accession>A0ABP8YM04</accession>
<proteinExistence type="predicted"/>
<protein>
    <submittedName>
        <fullName evidence="1">Uncharacterized protein</fullName>
    </submittedName>
</protein>
<dbReference type="EMBL" id="BAABKN010000009">
    <property type="protein sequence ID" value="GAA4731146.1"/>
    <property type="molecule type" value="Genomic_DNA"/>
</dbReference>
<evidence type="ECO:0000313" key="2">
    <source>
        <dbReference type="Proteomes" id="UP001499882"/>
    </source>
</evidence>